<proteinExistence type="inferred from homology"/>
<dbReference type="Pfam" id="PF00849">
    <property type="entry name" value="PseudoU_synth_2"/>
    <property type="match status" value="1"/>
</dbReference>
<dbReference type="InterPro" id="IPR000748">
    <property type="entry name" value="PsdUridine_synth_RsuA/RluB/E/F"/>
</dbReference>
<gene>
    <name evidence="6" type="ORF">J3998_04670</name>
</gene>
<dbReference type="PANTHER" id="PTHR47683">
    <property type="entry name" value="PSEUDOURIDINE SYNTHASE FAMILY PROTEIN-RELATED"/>
    <property type="match status" value="1"/>
</dbReference>
<reference evidence="6 7" key="1">
    <citation type="submission" date="2021-03" db="EMBL/GenBank/DDBJ databases">
        <title>Thiomicrorhabdus sp.nov.,novel sulfur-oxidizing bacteria isolated from coastal sediment.</title>
        <authorList>
            <person name="Liu X."/>
        </authorList>
    </citation>
    <scope>NUCLEOTIDE SEQUENCE [LARGE SCALE GENOMIC DNA]</scope>
    <source>
        <strain evidence="6 7">6S2-11</strain>
    </source>
</reference>
<dbReference type="SUPFAM" id="SSF55120">
    <property type="entry name" value="Pseudouridine synthase"/>
    <property type="match status" value="1"/>
</dbReference>
<feature type="compositionally biased region" description="Basic residues" evidence="4">
    <location>
        <begin position="225"/>
        <end position="240"/>
    </location>
</feature>
<dbReference type="EC" id="5.4.99.-" evidence="3"/>
<evidence type="ECO:0000256" key="2">
    <source>
        <dbReference type="ARBA" id="ARBA00023235"/>
    </source>
</evidence>
<evidence type="ECO:0000313" key="7">
    <source>
        <dbReference type="Proteomes" id="UP000664835"/>
    </source>
</evidence>
<dbReference type="InterPro" id="IPR050343">
    <property type="entry name" value="RsuA_PseudoU_synthase"/>
</dbReference>
<feature type="domain" description="Pseudouridine synthase RsuA/RluA-like" evidence="5">
    <location>
        <begin position="3"/>
        <end position="153"/>
    </location>
</feature>
<organism evidence="6 7">
    <name type="scientific">Thiomicrorhabdus marina</name>
    <dbReference type="NCBI Taxonomy" id="2818442"/>
    <lineage>
        <taxon>Bacteria</taxon>
        <taxon>Pseudomonadati</taxon>
        <taxon>Pseudomonadota</taxon>
        <taxon>Gammaproteobacteria</taxon>
        <taxon>Thiotrichales</taxon>
        <taxon>Piscirickettsiaceae</taxon>
        <taxon>Thiomicrorhabdus</taxon>
    </lineage>
</organism>
<evidence type="ECO:0000256" key="3">
    <source>
        <dbReference type="RuleBase" id="RU003887"/>
    </source>
</evidence>
<protein>
    <recommendedName>
        <fullName evidence="3">Pseudouridine synthase</fullName>
        <ecNumber evidence="3">5.4.99.-</ecNumber>
    </recommendedName>
</protein>
<dbReference type="PROSITE" id="PS01149">
    <property type="entry name" value="PSI_RSU"/>
    <property type="match status" value="1"/>
</dbReference>
<evidence type="ECO:0000259" key="5">
    <source>
        <dbReference type="Pfam" id="PF00849"/>
    </source>
</evidence>
<name>A0ABS3Q3F9_9GAMM</name>
<evidence type="ECO:0000256" key="4">
    <source>
        <dbReference type="SAM" id="MobiDB-lite"/>
    </source>
</evidence>
<comment type="similarity">
    <text evidence="1 3">Belongs to the pseudouridine synthase RsuA family.</text>
</comment>
<dbReference type="EMBL" id="JAGETV010000005">
    <property type="protein sequence ID" value="MBO1926861.1"/>
    <property type="molecule type" value="Genomic_DNA"/>
</dbReference>
<keyword evidence="2 3" id="KW-0413">Isomerase</keyword>
<dbReference type="Gene3D" id="3.30.2350.10">
    <property type="entry name" value="Pseudouridine synthase"/>
    <property type="match status" value="1"/>
</dbReference>
<dbReference type="InterPro" id="IPR006145">
    <property type="entry name" value="PsdUridine_synth_RsuA/RluA"/>
</dbReference>
<feature type="compositionally biased region" description="Basic residues" evidence="4">
    <location>
        <begin position="203"/>
        <end position="215"/>
    </location>
</feature>
<dbReference type="CDD" id="cd02566">
    <property type="entry name" value="PseudoU_synth_RluE"/>
    <property type="match status" value="1"/>
</dbReference>
<dbReference type="RefSeq" id="WP_208148299.1">
    <property type="nucleotide sequence ID" value="NZ_JAGETV010000005.1"/>
</dbReference>
<dbReference type="InterPro" id="IPR020103">
    <property type="entry name" value="PsdUridine_synth_cat_dom_sf"/>
</dbReference>
<evidence type="ECO:0000256" key="1">
    <source>
        <dbReference type="ARBA" id="ARBA00008348"/>
    </source>
</evidence>
<dbReference type="InterPro" id="IPR018496">
    <property type="entry name" value="PsdUridine_synth_RsuA/RluB_CS"/>
</dbReference>
<keyword evidence="7" id="KW-1185">Reference proteome</keyword>
<accession>A0ABS3Q3F9</accession>
<dbReference type="Proteomes" id="UP000664835">
    <property type="component" value="Unassembled WGS sequence"/>
</dbReference>
<sequence length="240" mass="27505">MLNLLLFNKPFNVLCQFTDDSEQASSRENLSDYIKKTGYYAAGRLDRDSEGLLLLTDNGKLQQRIADPEFKLPKTYLVQVEGEINAEAIAQLQKGVVLKDGKTLPAQAKKVSEPLWLWPRNPPIRERQNIPTSWLELTIKEGKNRQVRRMTAAVGFPTLRLIRIQIGPWKIADLSLGTSQQIAVDEFKQQLPEGFLNFSKTTPNHKPRKAIRNQRRNAEQPISTTKKRRSFDSRRKKPAK</sequence>
<dbReference type="NCBIfam" id="TIGR00093">
    <property type="entry name" value="pseudouridine synthase"/>
    <property type="match status" value="1"/>
</dbReference>
<dbReference type="PANTHER" id="PTHR47683:SF2">
    <property type="entry name" value="RNA-BINDING S4 DOMAIN-CONTAINING PROTEIN"/>
    <property type="match status" value="1"/>
</dbReference>
<evidence type="ECO:0000313" key="6">
    <source>
        <dbReference type="EMBL" id="MBO1926861.1"/>
    </source>
</evidence>
<comment type="caution">
    <text evidence="6">The sequence shown here is derived from an EMBL/GenBank/DDBJ whole genome shotgun (WGS) entry which is preliminary data.</text>
</comment>
<feature type="region of interest" description="Disordered" evidence="4">
    <location>
        <begin position="196"/>
        <end position="240"/>
    </location>
</feature>